<gene>
    <name evidence="7" type="primary">sUfd1</name>
</gene>
<dbReference type="GO" id="GO:0036503">
    <property type="term" value="P:ERAD pathway"/>
    <property type="evidence" value="ECO:0007669"/>
    <property type="project" value="TreeGrafter"/>
</dbReference>
<dbReference type="EMBL" id="LC052640">
    <property type="protein sequence ID" value="BAT25222.1"/>
    <property type="molecule type" value="mRNA"/>
</dbReference>
<dbReference type="GO" id="GO:0034098">
    <property type="term" value="C:VCP-NPL4-UFD1 AAA ATPase complex"/>
    <property type="evidence" value="ECO:0007669"/>
    <property type="project" value="TreeGrafter"/>
</dbReference>
<comment type="similarity">
    <text evidence="1">Belongs to the UFD1 family.</text>
</comment>
<keyword evidence="3" id="KW-0175">Coiled coil</keyword>
<keyword evidence="4" id="KW-0732">Signal</keyword>
<organism evidence="7">
    <name type="scientific">Nitzschia sp. IriIs04</name>
    <dbReference type="NCBI Taxonomy" id="1444690"/>
    <lineage>
        <taxon>Eukaryota</taxon>
        <taxon>Sar</taxon>
        <taxon>Stramenopiles</taxon>
        <taxon>Ochrophyta</taxon>
        <taxon>Bacillariophyta</taxon>
        <taxon>Bacillariophyceae</taxon>
        <taxon>Bacillariophycidae</taxon>
        <taxon>Bacillariales</taxon>
        <taxon>Bacillariaceae</taxon>
        <taxon>Nitzschia</taxon>
    </lineage>
</organism>
<dbReference type="InterPro" id="IPR004854">
    <property type="entry name" value="Ufd1-like"/>
</dbReference>
<evidence type="ECO:0000313" key="7">
    <source>
        <dbReference type="EMBL" id="BAT25222.1"/>
    </source>
</evidence>
<sequence length="312" mass="34895">MNSRHPKGHLKAYLFGWSLLLAIGSCLASSSTSSTAFYRPSSNELQAALEERFEQAQKLAALEQEIEDHNAAWVASSSDMAESTSKRRLICLPLDDRFDPPMGVFSHGHVQTGDKMSLPRVFFQAIQANKAEVPWLFTVRRVEKSTGEGDEEVVSSYNERVVGPEQAGSLSQVIGGPLDFRAPPNYVFLPHWMMRALGLQPRDVVDVEITFSVPAGSLARLRPHSSSWSKEISNPQAVLETELRHYSSLTKGSTIAFDYNSKRYWFDVEDLRSAPRGERCSAIRVQDCDIATDFLPAKDTKRAKARKTKEDE</sequence>
<accession>A0A0P0YV10</accession>
<dbReference type="InterPro" id="IPR055418">
    <property type="entry name" value="UFD1_N2"/>
</dbReference>
<name>A0A0P0YV10_9STRA</name>
<dbReference type="InterPro" id="IPR055417">
    <property type="entry name" value="UFD1_N1"/>
</dbReference>
<proteinExistence type="evidence at transcript level"/>
<keyword evidence="2" id="KW-0833">Ubl conjugation pathway</keyword>
<evidence type="ECO:0000259" key="6">
    <source>
        <dbReference type="Pfam" id="PF24842"/>
    </source>
</evidence>
<dbReference type="AlphaFoldDB" id="A0A0P0YV10"/>
<feature type="chain" id="PRO_5006057771" evidence="4">
    <location>
        <begin position="29"/>
        <end position="312"/>
    </location>
</feature>
<dbReference type="PANTHER" id="PTHR12555">
    <property type="entry name" value="UBIQUITIN FUSION DEGRADATON PROTEIN 1"/>
    <property type="match status" value="1"/>
</dbReference>
<dbReference type="Gene3D" id="2.40.40.50">
    <property type="entry name" value="Ubiquitin fusion degradation protein UFD1, N-terminal domain"/>
    <property type="match status" value="1"/>
</dbReference>
<evidence type="ECO:0000259" key="5">
    <source>
        <dbReference type="Pfam" id="PF03152"/>
    </source>
</evidence>
<feature type="domain" description="Ubiquitin fusion degradation protein UFD1 N-terminal subdomain 2" evidence="6">
    <location>
        <begin position="216"/>
        <end position="296"/>
    </location>
</feature>
<feature type="coiled-coil region" evidence="3">
    <location>
        <begin position="45"/>
        <end position="72"/>
    </location>
</feature>
<protein>
    <submittedName>
        <fullName evidence="7">Symbiotic ubiquitin fusion degradation</fullName>
    </submittedName>
</protein>
<reference evidence="7" key="1">
    <citation type="submission" date="2015-04" db="EMBL/GenBank/DDBJ databases">
        <title>Plastid of Nitzschia.</title>
        <authorList>
            <person name="Kamikawa R."/>
        </authorList>
    </citation>
    <scope>NUCLEOTIDE SEQUENCE</scope>
</reference>
<evidence type="ECO:0000256" key="3">
    <source>
        <dbReference type="SAM" id="Coils"/>
    </source>
</evidence>
<dbReference type="Pfam" id="PF03152">
    <property type="entry name" value="UFD1_N1"/>
    <property type="match status" value="1"/>
</dbReference>
<dbReference type="GO" id="GO:0006511">
    <property type="term" value="P:ubiquitin-dependent protein catabolic process"/>
    <property type="evidence" value="ECO:0007669"/>
    <property type="project" value="InterPro"/>
</dbReference>
<dbReference type="PANTHER" id="PTHR12555:SF13">
    <property type="entry name" value="UBIQUITIN RECOGNITION FACTOR IN ER-ASSOCIATED DEGRADATION PROTEIN 1"/>
    <property type="match status" value="1"/>
</dbReference>
<feature type="signal peptide" evidence="4">
    <location>
        <begin position="1"/>
        <end position="28"/>
    </location>
</feature>
<dbReference type="Pfam" id="PF24842">
    <property type="entry name" value="UFD1_N2"/>
    <property type="match status" value="1"/>
</dbReference>
<evidence type="ECO:0000256" key="1">
    <source>
        <dbReference type="ARBA" id="ARBA00006043"/>
    </source>
</evidence>
<evidence type="ECO:0000256" key="2">
    <source>
        <dbReference type="ARBA" id="ARBA00022786"/>
    </source>
</evidence>
<dbReference type="InterPro" id="IPR042299">
    <property type="entry name" value="Ufd1-like_Nn"/>
</dbReference>
<dbReference type="PROSITE" id="PS51257">
    <property type="entry name" value="PROKAR_LIPOPROTEIN"/>
    <property type="match status" value="1"/>
</dbReference>
<dbReference type="GO" id="GO:0031593">
    <property type="term" value="F:polyubiquitin modification-dependent protein binding"/>
    <property type="evidence" value="ECO:0007669"/>
    <property type="project" value="TreeGrafter"/>
</dbReference>
<feature type="domain" description="Ubiquitin fusion degradation protein UFD1 N-terminal subdomain 1" evidence="5">
    <location>
        <begin position="106"/>
        <end position="209"/>
    </location>
</feature>
<evidence type="ECO:0000256" key="4">
    <source>
        <dbReference type="SAM" id="SignalP"/>
    </source>
</evidence>
<dbReference type="Gene3D" id="3.10.330.10">
    <property type="match status" value="1"/>
</dbReference>